<name>Q238W1_TETTS</name>
<dbReference type="eggNOG" id="KOG0324">
    <property type="taxonomic scope" value="Eukaryota"/>
</dbReference>
<dbReference type="RefSeq" id="XP_001013354.1">
    <property type="nucleotide sequence ID" value="XM_001013354.1"/>
</dbReference>
<dbReference type="InterPro" id="IPR042266">
    <property type="entry name" value="PPPDE_sf"/>
</dbReference>
<dbReference type="HOGENOM" id="CLU_069001_1_0_1"/>
<keyword evidence="6" id="KW-1185">Reference proteome</keyword>
<proteinExistence type="inferred from homology"/>
<dbReference type="GeneID" id="7823962"/>
<dbReference type="FunCoup" id="Q238W1">
    <property type="interactions" value="203"/>
</dbReference>
<evidence type="ECO:0000313" key="5">
    <source>
        <dbReference type="EMBL" id="EAR93109.1"/>
    </source>
</evidence>
<dbReference type="STRING" id="312017.Q238W1"/>
<evidence type="ECO:0000256" key="3">
    <source>
        <dbReference type="ARBA" id="ARBA00022801"/>
    </source>
</evidence>
<dbReference type="Gene3D" id="3.90.1720.30">
    <property type="entry name" value="PPPDE domains"/>
    <property type="match status" value="1"/>
</dbReference>
<dbReference type="GO" id="GO:0101005">
    <property type="term" value="F:deubiquitinase activity"/>
    <property type="evidence" value="ECO:0007669"/>
    <property type="project" value="TreeGrafter"/>
</dbReference>
<reference evidence="6" key="1">
    <citation type="journal article" date="2006" name="PLoS Biol.">
        <title>Macronuclear genome sequence of the ciliate Tetrahymena thermophila, a model eukaryote.</title>
        <authorList>
            <person name="Eisen J.A."/>
            <person name="Coyne R.S."/>
            <person name="Wu M."/>
            <person name="Wu D."/>
            <person name="Thiagarajan M."/>
            <person name="Wortman J.R."/>
            <person name="Badger J.H."/>
            <person name="Ren Q."/>
            <person name="Amedeo P."/>
            <person name="Jones K.M."/>
            <person name="Tallon L.J."/>
            <person name="Delcher A.L."/>
            <person name="Salzberg S.L."/>
            <person name="Silva J.C."/>
            <person name="Haas B.J."/>
            <person name="Majoros W.H."/>
            <person name="Farzad M."/>
            <person name="Carlton J.M."/>
            <person name="Smith R.K. Jr."/>
            <person name="Garg J."/>
            <person name="Pearlman R.E."/>
            <person name="Karrer K.M."/>
            <person name="Sun L."/>
            <person name="Manning G."/>
            <person name="Elde N.C."/>
            <person name="Turkewitz A.P."/>
            <person name="Asai D.J."/>
            <person name="Wilkes D.E."/>
            <person name="Wang Y."/>
            <person name="Cai H."/>
            <person name="Collins K."/>
            <person name="Stewart B.A."/>
            <person name="Lee S.R."/>
            <person name="Wilamowska K."/>
            <person name="Weinberg Z."/>
            <person name="Ruzzo W.L."/>
            <person name="Wloga D."/>
            <person name="Gaertig J."/>
            <person name="Frankel J."/>
            <person name="Tsao C.-C."/>
            <person name="Gorovsky M.A."/>
            <person name="Keeling P.J."/>
            <person name="Waller R.F."/>
            <person name="Patron N.J."/>
            <person name="Cherry J.M."/>
            <person name="Stover N.A."/>
            <person name="Krieger C.J."/>
            <person name="del Toro C."/>
            <person name="Ryder H.F."/>
            <person name="Williamson S.C."/>
            <person name="Barbeau R.A."/>
            <person name="Hamilton E.P."/>
            <person name="Orias E."/>
        </authorList>
    </citation>
    <scope>NUCLEOTIDE SEQUENCE [LARGE SCALE GENOMIC DNA]</scope>
    <source>
        <strain evidence="6">SB210</strain>
    </source>
</reference>
<dbReference type="PROSITE" id="PS51858">
    <property type="entry name" value="PPPDE"/>
    <property type="match status" value="1"/>
</dbReference>
<dbReference type="SMART" id="SM01179">
    <property type="entry name" value="DUF862"/>
    <property type="match status" value="1"/>
</dbReference>
<dbReference type="OrthoDB" id="442885at2759"/>
<protein>
    <submittedName>
        <fullName evidence="5">PPPDE peptidase domain protein, putative</fullName>
    </submittedName>
</protein>
<dbReference type="AlphaFoldDB" id="Q238W1"/>
<keyword evidence="3" id="KW-0378">Hydrolase</keyword>
<dbReference type="KEGG" id="tet:TTHERM_00449590"/>
<dbReference type="PANTHER" id="PTHR12378:SF80">
    <property type="entry name" value="IP06716P-RELATED"/>
    <property type="match status" value="1"/>
</dbReference>
<dbReference type="Proteomes" id="UP000009168">
    <property type="component" value="Unassembled WGS sequence"/>
</dbReference>
<dbReference type="GO" id="GO:0016579">
    <property type="term" value="P:protein deubiquitination"/>
    <property type="evidence" value="ECO:0007669"/>
    <property type="project" value="TreeGrafter"/>
</dbReference>
<feature type="domain" description="PPPDE" evidence="4">
    <location>
        <begin position="3"/>
        <end position="141"/>
    </location>
</feature>
<dbReference type="InterPro" id="IPR008580">
    <property type="entry name" value="PPPDE_dom"/>
</dbReference>
<evidence type="ECO:0000256" key="2">
    <source>
        <dbReference type="ARBA" id="ARBA00022670"/>
    </source>
</evidence>
<comment type="similarity">
    <text evidence="1">Belongs to the DeSI family.</text>
</comment>
<keyword evidence="2" id="KW-0645">Protease</keyword>
<evidence type="ECO:0000313" key="6">
    <source>
        <dbReference type="Proteomes" id="UP000009168"/>
    </source>
</evidence>
<dbReference type="PANTHER" id="PTHR12378">
    <property type="entry name" value="DESUMOYLATING ISOPEPTIDASE"/>
    <property type="match status" value="1"/>
</dbReference>
<dbReference type="Pfam" id="PF05903">
    <property type="entry name" value="Peptidase_C97"/>
    <property type="match status" value="1"/>
</dbReference>
<dbReference type="OMA" id="QRIWAQI"/>
<accession>Q238W1</accession>
<evidence type="ECO:0000259" key="4">
    <source>
        <dbReference type="PROSITE" id="PS51858"/>
    </source>
</evidence>
<gene>
    <name evidence="5" type="ORF">TTHERM_00449590</name>
</gene>
<organism evidence="5 6">
    <name type="scientific">Tetrahymena thermophila (strain SB210)</name>
    <dbReference type="NCBI Taxonomy" id="312017"/>
    <lineage>
        <taxon>Eukaryota</taxon>
        <taxon>Sar</taxon>
        <taxon>Alveolata</taxon>
        <taxon>Ciliophora</taxon>
        <taxon>Intramacronucleata</taxon>
        <taxon>Oligohymenophorea</taxon>
        <taxon>Hymenostomatida</taxon>
        <taxon>Tetrahymenina</taxon>
        <taxon>Tetrahymenidae</taxon>
        <taxon>Tetrahymena</taxon>
    </lineage>
</organism>
<evidence type="ECO:0000256" key="1">
    <source>
        <dbReference type="ARBA" id="ARBA00008140"/>
    </source>
</evidence>
<dbReference type="InParanoid" id="Q238W1"/>
<dbReference type="EMBL" id="GG662738">
    <property type="protein sequence ID" value="EAR93109.1"/>
    <property type="molecule type" value="Genomic_DNA"/>
</dbReference>
<dbReference type="GO" id="GO:0006508">
    <property type="term" value="P:proteolysis"/>
    <property type="evidence" value="ECO:0007669"/>
    <property type="project" value="UniProtKB-KW"/>
</dbReference>
<sequence length="183" mass="21100">MAVEVYLNVYDITKMNTFIGCLGLGLYHTGIQINNVEYRFGAHDDYYSGVCTNTPKDGMGIYRFNRSIFLGMCDLTSDQIEEIISDLEIDYIGRSYDIFKKNCNHFSDDLCKKLLGKQIPRFVFSVSNFLSFTRCIVSKKIIKGGFDTSDRQEKDSLFLGKKRIECKKTRDVEMSLIQSQYSF</sequence>